<evidence type="ECO:0000313" key="2">
    <source>
        <dbReference type="Proteomes" id="UP001151133"/>
    </source>
</evidence>
<reference evidence="1" key="1">
    <citation type="submission" date="2022-10" db="EMBL/GenBank/DDBJ databases">
        <title>Two novel species of Flavobacterium.</title>
        <authorList>
            <person name="Liu Q."/>
            <person name="Xin Y.-H."/>
        </authorList>
    </citation>
    <scope>NUCLEOTIDE SEQUENCE</scope>
    <source>
        <strain evidence="1">LS1R47</strain>
    </source>
</reference>
<dbReference type="SUPFAM" id="SSF56281">
    <property type="entry name" value="Metallo-hydrolase/oxidoreductase"/>
    <property type="match status" value="1"/>
</dbReference>
<evidence type="ECO:0000313" key="1">
    <source>
        <dbReference type="EMBL" id="MCV9933031.1"/>
    </source>
</evidence>
<proteinExistence type="predicted"/>
<dbReference type="EMBL" id="JAOZEV010000008">
    <property type="protein sequence ID" value="MCV9933031.1"/>
    <property type="molecule type" value="Genomic_DNA"/>
</dbReference>
<dbReference type="AlphaFoldDB" id="A0A9X2ZKG7"/>
<organism evidence="1 2">
    <name type="scientific">Flavobacterium frigoritolerans</name>
    <dbReference type="NCBI Taxonomy" id="2987686"/>
    <lineage>
        <taxon>Bacteria</taxon>
        <taxon>Pseudomonadati</taxon>
        <taxon>Bacteroidota</taxon>
        <taxon>Flavobacteriia</taxon>
        <taxon>Flavobacteriales</taxon>
        <taxon>Flavobacteriaceae</taxon>
        <taxon>Flavobacterium</taxon>
    </lineage>
</organism>
<sequence length="491" mass="57109">MTLFQQKFKIHPVGQGLFYSGQINIQLPNNPVQEYKFIFDCGSMNKVNCADEIEEYHSVFFPENDILDLLVISHFDEDHVNHIYKLLENRKVKKIIAPFLNFNERFLLVLRWIEQSGSIGTEPLSFFTLNLLLDPINTLSTYLDDSEGEIVFINSGPDKPFLIDDELENENFSEELKEDKLTLDFGKDLSTLESEDIDELKATNIEKAKKTTDANRPTLKIGVIPIMEFLFYKKQIGNDEKEFYDAVYKLFIEKFESKFGDPENPTIGEITDIIKTIRTATEIIKIFIKAKEDLNFSAFKNTKIEDLNTSALCLLHRNKHSFYHYLSKISNSHLSFENDVIRIQKIEGLNAFSKVKTSVLHHHSLRSFHNPYHRFEEYPNVLLTSDSFLLREVDVIAFYNKYKNYWKNFWLFQVPHHGSCNNANVTLLSKIPHYTITFINYGVIKTWGGKWRHPSPQLISDITATGHSNNLIPVNEFTGLEFEFIIRGYIN</sequence>
<gene>
    <name evidence="1" type="ORF">OIU80_12130</name>
</gene>
<comment type="caution">
    <text evidence="1">The sequence shown here is derived from an EMBL/GenBank/DDBJ whole genome shotgun (WGS) entry which is preliminary data.</text>
</comment>
<dbReference type="Proteomes" id="UP001151133">
    <property type="component" value="Unassembled WGS sequence"/>
</dbReference>
<dbReference type="InterPro" id="IPR036866">
    <property type="entry name" value="RibonucZ/Hydroxyglut_hydro"/>
</dbReference>
<accession>A0A9X2ZKG7</accession>
<protein>
    <submittedName>
        <fullName evidence="1">Uncharacterized protein</fullName>
    </submittedName>
</protein>
<keyword evidence="2" id="KW-1185">Reference proteome</keyword>
<dbReference type="RefSeq" id="WP_264287268.1">
    <property type="nucleotide sequence ID" value="NZ_JAOZEV010000008.1"/>
</dbReference>
<name>A0A9X2ZKG7_9FLAO</name>
<dbReference type="Gene3D" id="3.60.15.10">
    <property type="entry name" value="Ribonuclease Z/Hydroxyacylglutathione hydrolase-like"/>
    <property type="match status" value="1"/>
</dbReference>